<evidence type="ECO:0000256" key="3">
    <source>
        <dbReference type="ARBA" id="ARBA00022448"/>
    </source>
</evidence>
<feature type="transmembrane region" description="Helical" evidence="8">
    <location>
        <begin position="136"/>
        <end position="154"/>
    </location>
</feature>
<feature type="transmembrane region" description="Helical" evidence="8">
    <location>
        <begin position="905"/>
        <end position="922"/>
    </location>
</feature>
<accession>A0AAV5QPT5</accession>
<feature type="compositionally biased region" description="Polar residues" evidence="7">
    <location>
        <begin position="565"/>
        <end position="576"/>
    </location>
</feature>
<evidence type="ECO:0000256" key="7">
    <source>
        <dbReference type="SAM" id="MobiDB-lite"/>
    </source>
</evidence>
<feature type="domain" description="Sodium/calcium exchanger membrane region" evidence="9">
    <location>
        <begin position="67"/>
        <end position="161"/>
    </location>
</feature>
<feature type="compositionally biased region" description="Low complexity" evidence="7">
    <location>
        <begin position="500"/>
        <end position="514"/>
    </location>
</feature>
<dbReference type="EMBL" id="BTFZ01000011">
    <property type="protein sequence ID" value="GMM36744.1"/>
    <property type="molecule type" value="Genomic_DNA"/>
</dbReference>
<dbReference type="RefSeq" id="XP_064853740.1">
    <property type="nucleotide sequence ID" value="XM_064997668.1"/>
</dbReference>
<feature type="transmembrane region" description="Helical" evidence="8">
    <location>
        <begin position="645"/>
        <end position="664"/>
    </location>
</feature>
<keyword evidence="3" id="KW-0813">Transport</keyword>
<evidence type="ECO:0000256" key="8">
    <source>
        <dbReference type="SAM" id="Phobius"/>
    </source>
</evidence>
<evidence type="ECO:0000256" key="4">
    <source>
        <dbReference type="ARBA" id="ARBA00022692"/>
    </source>
</evidence>
<feature type="transmembrane region" description="Helical" evidence="8">
    <location>
        <begin position="707"/>
        <end position="725"/>
    </location>
</feature>
<feature type="transmembrane region" description="Helical" evidence="8">
    <location>
        <begin position="765"/>
        <end position="790"/>
    </location>
</feature>
<sequence length="926" mass="103197">MPVSRGNRNVSSCTPSFLLAVIAPPMIILLGYCYMYSISGSYSIDEGPAIATSSTTYSRYFELILHLIALGFLFITLGITSSDFLCPNLAYLARIAKVSDKVAGMTLLALGNSAPDLLSTYLSFHGGLTTLALGELLGSAFLCVSVVVGLMGIIQPFSIVDDQVYEQEEREEEEAQQKIFQEEEGDGILNGVVDNLGATDSSILQKDHLGKQKQTWNNMRKKEFILDLMLFSVFVGAAIWFISDGKLTINECISMVLGYTIYLAYQIWTADNNPLVEVGETFPDIPTDIPTDIRIVNCGDELISISPHYRVSENNNEMKDVIHNIELPELDTNVMQEQISDQPTIHTQLISDSSNESYKAIESNRPPLGQKSQSFIDPQPLFLPRPSITKISSATNIRPKHLRVNTSVSSYAASRNDNMSTSLSPLTDSNYARNRLLIEARLLSRDHKLQQLPRNLRLSYIDILALSPNLGTNIPDHRFRDSNSDLDGLSPISYGMFSHSSESFSRRSPSPRCSLVDFNDEQEEESIKPNHKSARDGEQRRSFLLENFDDGNGESNKYTSVNEMSKASSKGFTTPEINVISPYTDERREEDEEEDDDEEEEKEEEENDEFPTTVMEFLLPFVRVLQKSDPTYEELWLFQKFLTGYLFYINIIPFFILAATVPCYNPENQITPNYASVHRKVLRIQLGVTPWLIGTGVWGSNFGKYEVLGMSFVSLINVICFSLWVNHGDMKEQCQTERDLEDGLMNNNDVKRVDIRGPSLISSKFYCGLTSFLGFFSSIIWISQVSALVIRILSRIGGLFSISPSLLGLTLFALGNSIGDIVSNIAFANLGLVMTGLGACFGGPLLYILIGIGANGIIVMAQQGETEMVFEVSRSLVISGGGLFVVLIFYMIAVPLNCWVVDRKIGIVAVGWWGAVTFYNVMCEIW</sequence>
<gene>
    <name evidence="10" type="ORF">DASC09_040690</name>
</gene>
<dbReference type="PANTHER" id="PTHR12266:SF0">
    <property type="entry name" value="MITOCHONDRIAL SODIUM_CALCIUM EXCHANGER PROTEIN"/>
    <property type="match status" value="1"/>
</dbReference>
<keyword evidence="5 8" id="KW-1133">Transmembrane helix</keyword>
<organism evidence="10 11">
    <name type="scientific">Saccharomycopsis crataegensis</name>
    <dbReference type="NCBI Taxonomy" id="43959"/>
    <lineage>
        <taxon>Eukaryota</taxon>
        <taxon>Fungi</taxon>
        <taxon>Dikarya</taxon>
        <taxon>Ascomycota</taxon>
        <taxon>Saccharomycotina</taxon>
        <taxon>Saccharomycetes</taxon>
        <taxon>Saccharomycopsidaceae</taxon>
        <taxon>Saccharomycopsis</taxon>
    </lineage>
</organism>
<feature type="transmembrane region" description="Helical" evidence="8">
    <location>
        <begin position="684"/>
        <end position="701"/>
    </location>
</feature>
<dbReference type="GeneID" id="90074719"/>
<evidence type="ECO:0000313" key="10">
    <source>
        <dbReference type="EMBL" id="GMM36744.1"/>
    </source>
</evidence>
<dbReference type="InterPro" id="IPR044880">
    <property type="entry name" value="NCX_ion-bd_dom_sf"/>
</dbReference>
<keyword evidence="11" id="KW-1185">Reference proteome</keyword>
<dbReference type="Pfam" id="PF01699">
    <property type="entry name" value="Na_Ca_ex"/>
    <property type="match status" value="2"/>
</dbReference>
<evidence type="ECO:0000259" key="9">
    <source>
        <dbReference type="Pfam" id="PF01699"/>
    </source>
</evidence>
<dbReference type="PANTHER" id="PTHR12266">
    <property type="entry name" value="NA+/CA2+ K+ INDEPENDENT EXCHANGER"/>
    <property type="match status" value="1"/>
</dbReference>
<feature type="compositionally biased region" description="Acidic residues" evidence="7">
    <location>
        <begin position="588"/>
        <end position="609"/>
    </location>
</feature>
<evidence type="ECO:0000256" key="2">
    <source>
        <dbReference type="ARBA" id="ARBA00008170"/>
    </source>
</evidence>
<comment type="similarity">
    <text evidence="2">Belongs to the Ca(2+):cation antiporter (CaCA) (TC 2.A.19) family.</text>
</comment>
<reference evidence="10 11" key="1">
    <citation type="journal article" date="2023" name="Elife">
        <title>Identification of key yeast species and microbe-microbe interactions impacting larval growth of Drosophila in the wild.</title>
        <authorList>
            <person name="Mure A."/>
            <person name="Sugiura Y."/>
            <person name="Maeda R."/>
            <person name="Honda K."/>
            <person name="Sakurai N."/>
            <person name="Takahashi Y."/>
            <person name="Watada M."/>
            <person name="Katoh T."/>
            <person name="Gotoh A."/>
            <person name="Gotoh Y."/>
            <person name="Taniguchi I."/>
            <person name="Nakamura K."/>
            <person name="Hayashi T."/>
            <person name="Katayama T."/>
            <person name="Uemura T."/>
            <person name="Hattori Y."/>
        </authorList>
    </citation>
    <scope>NUCLEOTIDE SEQUENCE [LARGE SCALE GENOMIC DNA]</scope>
    <source>
        <strain evidence="10 11">SC-9</strain>
    </source>
</reference>
<name>A0AAV5QPT5_9ASCO</name>
<proteinExistence type="inferred from homology"/>
<keyword evidence="4 8" id="KW-0812">Transmembrane</keyword>
<feature type="region of interest" description="Disordered" evidence="7">
    <location>
        <begin position="565"/>
        <end position="610"/>
    </location>
</feature>
<feature type="region of interest" description="Disordered" evidence="7">
    <location>
        <begin position="500"/>
        <end position="539"/>
    </location>
</feature>
<evidence type="ECO:0000256" key="1">
    <source>
        <dbReference type="ARBA" id="ARBA00004141"/>
    </source>
</evidence>
<dbReference type="GO" id="GO:0008324">
    <property type="term" value="F:monoatomic cation transmembrane transporter activity"/>
    <property type="evidence" value="ECO:0007669"/>
    <property type="project" value="TreeGrafter"/>
</dbReference>
<protein>
    <recommendedName>
        <fullName evidence="9">Sodium/calcium exchanger membrane region domain-containing protein</fullName>
    </recommendedName>
</protein>
<dbReference type="InterPro" id="IPR051359">
    <property type="entry name" value="CaCA_antiporter"/>
</dbReference>
<feature type="transmembrane region" description="Helical" evidence="8">
    <location>
        <begin position="821"/>
        <end position="839"/>
    </location>
</feature>
<feature type="transmembrane region" description="Helical" evidence="8">
    <location>
        <begin position="875"/>
        <end position="893"/>
    </location>
</feature>
<feature type="transmembrane region" description="Helical" evidence="8">
    <location>
        <begin position="796"/>
        <end position="814"/>
    </location>
</feature>
<evidence type="ECO:0000256" key="5">
    <source>
        <dbReference type="ARBA" id="ARBA00022989"/>
    </source>
</evidence>
<evidence type="ECO:0000256" key="6">
    <source>
        <dbReference type="ARBA" id="ARBA00023136"/>
    </source>
</evidence>
<dbReference type="AlphaFoldDB" id="A0AAV5QPT5"/>
<dbReference type="Gene3D" id="1.20.1420.30">
    <property type="entry name" value="NCX, central ion-binding region"/>
    <property type="match status" value="2"/>
</dbReference>
<dbReference type="InterPro" id="IPR004837">
    <property type="entry name" value="NaCa_Exmemb"/>
</dbReference>
<comment type="caution">
    <text evidence="10">The sequence shown here is derived from an EMBL/GenBank/DDBJ whole genome shotgun (WGS) entry which is preliminary data.</text>
</comment>
<feature type="domain" description="Sodium/calcium exchanger membrane region" evidence="9">
    <location>
        <begin position="771"/>
        <end position="921"/>
    </location>
</feature>
<evidence type="ECO:0000313" key="11">
    <source>
        <dbReference type="Proteomes" id="UP001360560"/>
    </source>
</evidence>
<dbReference type="Proteomes" id="UP001360560">
    <property type="component" value="Unassembled WGS sequence"/>
</dbReference>
<feature type="transmembrane region" description="Helical" evidence="8">
    <location>
        <begin position="63"/>
        <end position="90"/>
    </location>
</feature>
<comment type="subcellular location">
    <subcellularLocation>
        <location evidence="1">Membrane</location>
        <topology evidence="1">Multi-pass membrane protein</topology>
    </subcellularLocation>
</comment>
<dbReference type="GO" id="GO:0016020">
    <property type="term" value="C:membrane"/>
    <property type="evidence" value="ECO:0007669"/>
    <property type="project" value="UniProtKB-SubCell"/>
</dbReference>
<dbReference type="GO" id="GO:0006874">
    <property type="term" value="P:intracellular calcium ion homeostasis"/>
    <property type="evidence" value="ECO:0007669"/>
    <property type="project" value="TreeGrafter"/>
</dbReference>
<feature type="compositionally biased region" description="Basic and acidic residues" evidence="7">
    <location>
        <begin position="525"/>
        <end position="539"/>
    </location>
</feature>
<feature type="transmembrane region" description="Helical" evidence="8">
    <location>
        <begin position="17"/>
        <end position="38"/>
    </location>
</feature>
<feature type="transmembrane region" description="Helical" evidence="8">
    <location>
        <begin position="224"/>
        <end position="242"/>
    </location>
</feature>
<keyword evidence="6 8" id="KW-0472">Membrane</keyword>